<dbReference type="PANTHER" id="PTHR28259">
    <property type="entry name" value="FLUORIDE EXPORT PROTEIN 1-RELATED"/>
    <property type="match status" value="1"/>
</dbReference>
<keyword evidence="6 14" id="KW-1133">Transmembrane helix</keyword>
<evidence type="ECO:0000256" key="5">
    <source>
        <dbReference type="ARBA" id="ARBA00022723"/>
    </source>
</evidence>
<evidence type="ECO:0000256" key="4">
    <source>
        <dbReference type="ARBA" id="ARBA00022692"/>
    </source>
</evidence>
<dbReference type="InterPro" id="IPR003691">
    <property type="entry name" value="FluC"/>
</dbReference>
<keyword evidence="16" id="KW-1185">Reference proteome</keyword>
<sequence>MTILLVAVGGGLGAVSRYLLGILIKSRTKERRIPTAMLIVNILGAFGLGLFFGWVYREVPSMVYDDLRYLFIGVGFFGAFTTFSTFSIETSTLIRKKKWGDCALYVGSSIIGSIMCFVLAMMITAG</sequence>
<feature type="transmembrane region" description="Helical" evidence="14">
    <location>
        <begin position="68"/>
        <end position="90"/>
    </location>
</feature>
<dbReference type="RefSeq" id="WP_257822225.1">
    <property type="nucleotide sequence ID" value="NZ_JABXYM010000001.1"/>
</dbReference>
<dbReference type="GO" id="GO:0062054">
    <property type="term" value="F:fluoride channel activity"/>
    <property type="evidence" value="ECO:0007669"/>
    <property type="project" value="UniProtKB-UniRule"/>
</dbReference>
<organism evidence="15 16">
    <name type="scientific">Salipaludibacillus agaradhaerens</name>
    <name type="common">Bacillus agaradhaerens</name>
    <dbReference type="NCBI Taxonomy" id="76935"/>
    <lineage>
        <taxon>Bacteria</taxon>
        <taxon>Bacillati</taxon>
        <taxon>Bacillota</taxon>
        <taxon>Bacilli</taxon>
        <taxon>Bacillales</taxon>
        <taxon>Bacillaceae</taxon>
    </lineage>
</organism>
<feature type="transmembrane region" description="Helical" evidence="14">
    <location>
        <begin position="102"/>
        <end position="123"/>
    </location>
</feature>
<comment type="similarity">
    <text evidence="11 14">Belongs to the fluoride channel Fluc/FEX (TC 1.A.43) family.</text>
</comment>
<name>A0A9Q4B3Z4_SALAG</name>
<dbReference type="GO" id="GO:0046872">
    <property type="term" value="F:metal ion binding"/>
    <property type="evidence" value="ECO:0007669"/>
    <property type="project" value="UniProtKB-KW"/>
</dbReference>
<evidence type="ECO:0000256" key="11">
    <source>
        <dbReference type="ARBA" id="ARBA00035120"/>
    </source>
</evidence>
<keyword evidence="9 14" id="KW-0472">Membrane</keyword>
<accession>A0A9Q4B3Z4</accession>
<evidence type="ECO:0000256" key="10">
    <source>
        <dbReference type="ARBA" id="ARBA00023303"/>
    </source>
</evidence>
<evidence type="ECO:0000256" key="7">
    <source>
        <dbReference type="ARBA" id="ARBA00023053"/>
    </source>
</evidence>
<evidence type="ECO:0000256" key="3">
    <source>
        <dbReference type="ARBA" id="ARBA00022475"/>
    </source>
</evidence>
<gene>
    <name evidence="14 15" type="primary">crcB</name>
    <name evidence="14" type="synonym">fluC</name>
    <name evidence="15" type="ORF">HXA33_14995</name>
</gene>
<keyword evidence="8 14" id="KW-0406">Ion transport</keyword>
<feature type="binding site" evidence="14">
    <location>
        <position position="78"/>
    </location>
    <ligand>
        <name>Na(+)</name>
        <dbReference type="ChEBI" id="CHEBI:29101"/>
        <note>structural</note>
    </ligand>
</feature>
<comment type="catalytic activity">
    <reaction evidence="12">
        <text>fluoride(in) = fluoride(out)</text>
        <dbReference type="Rhea" id="RHEA:76159"/>
        <dbReference type="ChEBI" id="CHEBI:17051"/>
    </reaction>
    <physiologicalReaction direction="left-to-right" evidence="12">
        <dbReference type="Rhea" id="RHEA:76160"/>
    </physiologicalReaction>
</comment>
<comment type="function">
    <text evidence="13 14">Fluoride-specific ion channel. Important for reducing fluoride concentration in the cell, thus reducing its toxicity.</text>
</comment>
<comment type="subcellular location">
    <subcellularLocation>
        <location evidence="1 14">Cell membrane</location>
        <topology evidence="1 14">Multi-pass membrane protein</topology>
    </subcellularLocation>
</comment>
<keyword evidence="3 14" id="KW-1003">Cell membrane</keyword>
<evidence type="ECO:0000256" key="2">
    <source>
        <dbReference type="ARBA" id="ARBA00022448"/>
    </source>
</evidence>
<keyword evidence="7 14" id="KW-0915">Sodium</keyword>
<evidence type="ECO:0000256" key="1">
    <source>
        <dbReference type="ARBA" id="ARBA00004651"/>
    </source>
</evidence>
<evidence type="ECO:0000313" key="15">
    <source>
        <dbReference type="EMBL" id="MCR6097841.1"/>
    </source>
</evidence>
<evidence type="ECO:0000256" key="8">
    <source>
        <dbReference type="ARBA" id="ARBA00023065"/>
    </source>
</evidence>
<dbReference type="Proteomes" id="UP001057753">
    <property type="component" value="Unassembled WGS sequence"/>
</dbReference>
<feature type="transmembrane region" description="Helical" evidence="14">
    <location>
        <begin position="36"/>
        <end position="56"/>
    </location>
</feature>
<dbReference type="AlphaFoldDB" id="A0A9Q4B3Z4"/>
<dbReference type="NCBIfam" id="TIGR00494">
    <property type="entry name" value="crcB"/>
    <property type="match status" value="1"/>
</dbReference>
<keyword evidence="4 14" id="KW-0812">Transmembrane</keyword>
<keyword evidence="2 14" id="KW-0813">Transport</keyword>
<proteinExistence type="inferred from homology"/>
<feature type="binding site" evidence="14">
    <location>
        <position position="81"/>
    </location>
    <ligand>
        <name>Na(+)</name>
        <dbReference type="ChEBI" id="CHEBI:29101"/>
        <note>structural</note>
    </ligand>
</feature>
<evidence type="ECO:0000256" key="9">
    <source>
        <dbReference type="ARBA" id="ARBA00023136"/>
    </source>
</evidence>
<comment type="activity regulation">
    <text evidence="14">Na(+) is not transported, but it plays an essential structural role and its presence is essential for fluoride channel function.</text>
</comment>
<dbReference type="PANTHER" id="PTHR28259:SF16">
    <property type="entry name" value="FLUORIDE-SPECIFIC ION CHANNEL FLUC 2"/>
    <property type="match status" value="1"/>
</dbReference>
<dbReference type="GO" id="GO:0005886">
    <property type="term" value="C:plasma membrane"/>
    <property type="evidence" value="ECO:0007669"/>
    <property type="project" value="UniProtKB-SubCell"/>
</dbReference>
<dbReference type="GO" id="GO:0140114">
    <property type="term" value="P:cellular detoxification of fluoride"/>
    <property type="evidence" value="ECO:0007669"/>
    <property type="project" value="UniProtKB-UniRule"/>
</dbReference>
<evidence type="ECO:0000256" key="12">
    <source>
        <dbReference type="ARBA" id="ARBA00035585"/>
    </source>
</evidence>
<keyword evidence="5 14" id="KW-0479">Metal-binding</keyword>
<evidence type="ECO:0000256" key="6">
    <source>
        <dbReference type="ARBA" id="ARBA00022989"/>
    </source>
</evidence>
<dbReference type="Pfam" id="PF02537">
    <property type="entry name" value="CRCB"/>
    <property type="match status" value="1"/>
</dbReference>
<keyword evidence="10 14" id="KW-0407">Ion channel</keyword>
<evidence type="ECO:0000256" key="13">
    <source>
        <dbReference type="ARBA" id="ARBA00049940"/>
    </source>
</evidence>
<protein>
    <recommendedName>
        <fullName evidence="14">Fluoride-specific ion channel FluC</fullName>
    </recommendedName>
</protein>
<comment type="caution">
    <text evidence="15">The sequence shown here is derived from an EMBL/GenBank/DDBJ whole genome shotgun (WGS) entry which is preliminary data.</text>
</comment>
<evidence type="ECO:0000313" key="16">
    <source>
        <dbReference type="Proteomes" id="UP001057753"/>
    </source>
</evidence>
<feature type="transmembrane region" description="Helical" evidence="14">
    <location>
        <begin position="6"/>
        <end position="24"/>
    </location>
</feature>
<dbReference type="EMBL" id="JABXYM010000001">
    <property type="protein sequence ID" value="MCR6097841.1"/>
    <property type="molecule type" value="Genomic_DNA"/>
</dbReference>
<dbReference type="HAMAP" id="MF_00454">
    <property type="entry name" value="FluC"/>
    <property type="match status" value="1"/>
</dbReference>
<evidence type="ECO:0000256" key="14">
    <source>
        <dbReference type="HAMAP-Rule" id="MF_00454"/>
    </source>
</evidence>
<reference evidence="15" key="1">
    <citation type="submission" date="2020-06" db="EMBL/GenBank/DDBJ databases">
        <title>Insight into the genomes of haloalkaliphilic bacilli from Kenyan soda lakes.</title>
        <authorList>
            <person name="Mwirichia R."/>
            <person name="Villamizar G.C."/>
            <person name="Poehlein A."/>
            <person name="Mugweru J."/>
            <person name="Kipnyargis A."/>
            <person name="Kiplimo D."/>
            <person name="Orwa P."/>
            <person name="Daniel R."/>
        </authorList>
    </citation>
    <scope>NUCLEOTIDE SEQUENCE</scope>
    <source>
        <strain evidence="15">B1096_S55</strain>
    </source>
</reference>